<keyword evidence="1" id="KW-1133">Transmembrane helix</keyword>
<feature type="transmembrane region" description="Helical" evidence="1">
    <location>
        <begin position="6"/>
        <end position="26"/>
    </location>
</feature>
<sequence length="312" mass="33851">MTSIYFRFLIANLLILVLTAPLITLFGPFTNIKRSVIGAIMTSRHPYYITWLFSEQEIKALLGSNVSSDSSQRQDVVHFTKRQDDSLRLINITSSRFQGMLLEVPDPLRVQVATARDMREKGDTVSAIALSNNAIAAINAGGFYDPEGVGTGRLPYGVIVQEGKFVVGGDIKEEIDLVGLTKSGSLVAGKYTPAEMRKMDLQEGVTFGPPIIINGKKLITQGDGGWGVAPRTAIGQKRDGTILLLVIDGRQPSYSLGATLLDVQNILYEQGAYVAANLDGGSSTTMFYNGKVVNKPCDMLGERMIPTAFIVK</sequence>
<protein>
    <recommendedName>
        <fullName evidence="2">Phosphodiester glycosidase domain-containing protein</fullName>
    </recommendedName>
</protein>
<dbReference type="InterPro" id="IPR018711">
    <property type="entry name" value="NAGPA"/>
</dbReference>
<dbReference type="Proteomes" id="UP000276437">
    <property type="component" value="Chromosome"/>
</dbReference>
<dbReference type="KEGG" id="mana:MAMMFC1_02154"/>
<gene>
    <name evidence="3" type="ORF">MAMMFC1_02154</name>
</gene>
<dbReference type="EMBL" id="AP018449">
    <property type="protein sequence ID" value="BBB91470.1"/>
    <property type="molecule type" value="Genomic_DNA"/>
</dbReference>
<evidence type="ECO:0000313" key="3">
    <source>
        <dbReference type="EMBL" id="BBB91470.1"/>
    </source>
</evidence>
<dbReference type="PANTHER" id="PTHR40446:SF2">
    <property type="entry name" value="N-ACETYLGLUCOSAMINE-1-PHOSPHODIESTER ALPHA-N-ACETYLGLUCOSAMINIDASE"/>
    <property type="match status" value="1"/>
</dbReference>
<organism evidence="3 4">
    <name type="scientific">Methylomusa anaerophila</name>
    <dbReference type="NCBI Taxonomy" id="1930071"/>
    <lineage>
        <taxon>Bacteria</taxon>
        <taxon>Bacillati</taxon>
        <taxon>Bacillota</taxon>
        <taxon>Negativicutes</taxon>
        <taxon>Selenomonadales</taxon>
        <taxon>Sporomusaceae</taxon>
        <taxon>Methylomusa</taxon>
    </lineage>
</organism>
<keyword evidence="1" id="KW-0472">Membrane</keyword>
<name>A0A348AK72_9FIRM</name>
<dbReference type="RefSeq" id="WP_126308485.1">
    <property type="nucleotide sequence ID" value="NZ_AP018449.1"/>
</dbReference>
<dbReference type="Pfam" id="PF09992">
    <property type="entry name" value="NAGPA"/>
    <property type="match status" value="1"/>
</dbReference>
<dbReference type="PANTHER" id="PTHR40446">
    <property type="entry name" value="N-ACETYLGLUCOSAMINE-1-PHOSPHODIESTER ALPHA-N-ACETYLGLUCOSAMINIDASE"/>
    <property type="match status" value="1"/>
</dbReference>
<dbReference type="AlphaFoldDB" id="A0A348AK72"/>
<dbReference type="OrthoDB" id="9816453at2"/>
<evidence type="ECO:0000313" key="4">
    <source>
        <dbReference type="Proteomes" id="UP000276437"/>
    </source>
</evidence>
<evidence type="ECO:0000256" key="1">
    <source>
        <dbReference type="SAM" id="Phobius"/>
    </source>
</evidence>
<reference evidence="3 4" key="1">
    <citation type="journal article" date="2018" name="Int. J. Syst. Evol. Microbiol.">
        <title>Methylomusa anaerophila gen. nov., sp. nov., an anaerobic methanol-utilizing bacterium isolated from a microbial fuel cell.</title>
        <authorList>
            <person name="Amano N."/>
            <person name="Yamamuro A."/>
            <person name="Miyahara M."/>
            <person name="Kouzuma A."/>
            <person name="Abe T."/>
            <person name="Watanabe K."/>
        </authorList>
    </citation>
    <scope>NUCLEOTIDE SEQUENCE [LARGE SCALE GENOMIC DNA]</scope>
    <source>
        <strain evidence="3 4">MMFC1</strain>
    </source>
</reference>
<evidence type="ECO:0000259" key="2">
    <source>
        <dbReference type="Pfam" id="PF09992"/>
    </source>
</evidence>
<proteinExistence type="predicted"/>
<accession>A0A348AK72</accession>
<feature type="domain" description="Phosphodiester glycosidase" evidence="2">
    <location>
        <begin position="132"/>
        <end position="311"/>
    </location>
</feature>
<keyword evidence="4" id="KW-1185">Reference proteome</keyword>
<keyword evidence="1" id="KW-0812">Transmembrane</keyword>